<organism evidence="1 2">
    <name type="scientific">Streptomyces camponoticapitis</name>
    <dbReference type="NCBI Taxonomy" id="1616125"/>
    <lineage>
        <taxon>Bacteria</taxon>
        <taxon>Bacillati</taxon>
        <taxon>Actinomycetota</taxon>
        <taxon>Actinomycetes</taxon>
        <taxon>Kitasatosporales</taxon>
        <taxon>Streptomycetaceae</taxon>
        <taxon>Streptomyces</taxon>
    </lineage>
</organism>
<accession>A0ABQ2DXX1</accession>
<evidence type="ECO:0008006" key="3">
    <source>
        <dbReference type="Google" id="ProtNLM"/>
    </source>
</evidence>
<dbReference type="Gene3D" id="1.10.10.10">
    <property type="entry name" value="Winged helix-like DNA-binding domain superfamily/Winged helix DNA-binding domain"/>
    <property type="match status" value="1"/>
</dbReference>
<proteinExistence type="predicted"/>
<sequence length="159" mass="17319">MAVQEYTPEELATQPIGYWSGATMRLVVGSIRAELATEDLTQPHWWTLNHVAGAPGAWGPARLTEQLTPFDDQDSDFDAVYGDLIARGWLAEESGTFVLTEAGEAGRLRAKERLTKVNERVHRGIAPEEYAAALNVLRRMIDNLGGDSGLPRTSARAGG</sequence>
<name>A0ABQ2DXX1_9ACTN</name>
<keyword evidence="2" id="KW-1185">Reference proteome</keyword>
<protein>
    <recommendedName>
        <fullName evidence="3">MarR family transcriptional regulator</fullName>
    </recommendedName>
</protein>
<dbReference type="Proteomes" id="UP000660265">
    <property type="component" value="Unassembled WGS sequence"/>
</dbReference>
<dbReference type="InterPro" id="IPR036390">
    <property type="entry name" value="WH_DNA-bd_sf"/>
</dbReference>
<dbReference type="SUPFAM" id="SSF46785">
    <property type="entry name" value="Winged helix' DNA-binding domain"/>
    <property type="match status" value="1"/>
</dbReference>
<reference evidence="2" key="1">
    <citation type="journal article" date="2019" name="Int. J. Syst. Evol. Microbiol.">
        <title>The Global Catalogue of Microorganisms (GCM) 10K type strain sequencing project: providing services to taxonomists for standard genome sequencing and annotation.</title>
        <authorList>
            <consortium name="The Broad Institute Genomics Platform"/>
            <consortium name="The Broad Institute Genome Sequencing Center for Infectious Disease"/>
            <person name="Wu L."/>
            <person name="Ma J."/>
        </authorList>
    </citation>
    <scope>NUCLEOTIDE SEQUENCE [LARGE SCALE GENOMIC DNA]</scope>
    <source>
        <strain evidence="2">CGMCC 4.7275</strain>
    </source>
</reference>
<evidence type="ECO:0000313" key="1">
    <source>
        <dbReference type="EMBL" id="GGJ75153.1"/>
    </source>
</evidence>
<comment type="caution">
    <text evidence="1">The sequence shown here is derived from an EMBL/GenBank/DDBJ whole genome shotgun (WGS) entry which is preliminary data.</text>
</comment>
<evidence type="ECO:0000313" key="2">
    <source>
        <dbReference type="Proteomes" id="UP000660265"/>
    </source>
</evidence>
<gene>
    <name evidence="1" type="ORF">GCM10011583_03230</name>
</gene>
<dbReference type="EMBL" id="BMMV01000001">
    <property type="protein sequence ID" value="GGJ75153.1"/>
    <property type="molecule type" value="Genomic_DNA"/>
</dbReference>
<dbReference type="RefSeq" id="WP_189105398.1">
    <property type="nucleotide sequence ID" value="NZ_BMMV01000001.1"/>
</dbReference>
<dbReference type="InterPro" id="IPR036388">
    <property type="entry name" value="WH-like_DNA-bd_sf"/>
</dbReference>